<name>A0A841JR12_9BACT</name>
<evidence type="ECO:0000313" key="1">
    <source>
        <dbReference type="EMBL" id="MBB6143833.1"/>
    </source>
</evidence>
<gene>
    <name evidence="1" type="ORF">HNQ77_001782</name>
</gene>
<evidence type="ECO:0000313" key="2">
    <source>
        <dbReference type="Proteomes" id="UP000538666"/>
    </source>
</evidence>
<keyword evidence="2" id="KW-1185">Reference proteome</keyword>
<protein>
    <submittedName>
        <fullName evidence="1">Uncharacterized protein</fullName>
    </submittedName>
</protein>
<accession>A0A841JR12</accession>
<sequence length="69" mass="7426">MLHENMGAAKLLGELVGFASSKDSVPADVGETLPVPKFRQCISITEHLQIERHSVCLAKSGGMKDECIT</sequence>
<dbReference type="Proteomes" id="UP000538666">
    <property type="component" value="Unassembled WGS sequence"/>
</dbReference>
<reference evidence="1 2" key="1">
    <citation type="submission" date="2020-08" db="EMBL/GenBank/DDBJ databases">
        <title>Genomic Encyclopedia of Type Strains, Phase IV (KMG-IV): sequencing the most valuable type-strain genomes for metagenomic binning, comparative biology and taxonomic classification.</title>
        <authorList>
            <person name="Goeker M."/>
        </authorList>
    </citation>
    <scope>NUCLEOTIDE SEQUENCE [LARGE SCALE GENOMIC DNA]</scope>
    <source>
        <strain evidence="1 2">DSM 103733</strain>
    </source>
</reference>
<dbReference type="AlphaFoldDB" id="A0A841JR12"/>
<dbReference type="EMBL" id="JACHEK010000003">
    <property type="protein sequence ID" value="MBB6143833.1"/>
    <property type="molecule type" value="Genomic_DNA"/>
</dbReference>
<proteinExistence type="predicted"/>
<organism evidence="1 2">
    <name type="scientific">Silvibacterium bohemicum</name>
    <dbReference type="NCBI Taxonomy" id="1577686"/>
    <lineage>
        <taxon>Bacteria</taxon>
        <taxon>Pseudomonadati</taxon>
        <taxon>Acidobacteriota</taxon>
        <taxon>Terriglobia</taxon>
        <taxon>Terriglobales</taxon>
        <taxon>Acidobacteriaceae</taxon>
        <taxon>Silvibacterium</taxon>
    </lineage>
</organism>
<comment type="caution">
    <text evidence="1">The sequence shown here is derived from an EMBL/GenBank/DDBJ whole genome shotgun (WGS) entry which is preliminary data.</text>
</comment>